<feature type="signal peptide" evidence="1">
    <location>
        <begin position="1"/>
        <end position="26"/>
    </location>
</feature>
<name>A0A5S6QMS5_TRIMR</name>
<evidence type="ECO:0000313" key="2">
    <source>
        <dbReference type="Proteomes" id="UP000046395"/>
    </source>
</evidence>
<dbReference type="Proteomes" id="UP000046395">
    <property type="component" value="Unassembled WGS sequence"/>
</dbReference>
<feature type="chain" id="PRO_5024318007" evidence="1">
    <location>
        <begin position="27"/>
        <end position="198"/>
    </location>
</feature>
<reference evidence="3" key="1">
    <citation type="submission" date="2019-12" db="UniProtKB">
        <authorList>
            <consortium name="WormBaseParasite"/>
        </authorList>
    </citation>
    <scope>IDENTIFICATION</scope>
</reference>
<evidence type="ECO:0000256" key="1">
    <source>
        <dbReference type="SAM" id="SignalP"/>
    </source>
</evidence>
<keyword evidence="2" id="KW-1185">Reference proteome</keyword>
<organism evidence="2 3">
    <name type="scientific">Trichuris muris</name>
    <name type="common">Mouse whipworm</name>
    <dbReference type="NCBI Taxonomy" id="70415"/>
    <lineage>
        <taxon>Eukaryota</taxon>
        <taxon>Metazoa</taxon>
        <taxon>Ecdysozoa</taxon>
        <taxon>Nematoda</taxon>
        <taxon>Enoplea</taxon>
        <taxon>Dorylaimia</taxon>
        <taxon>Trichinellida</taxon>
        <taxon>Trichuridae</taxon>
        <taxon>Trichuris</taxon>
    </lineage>
</organism>
<dbReference type="AlphaFoldDB" id="A0A5S6QMS5"/>
<keyword evidence="1" id="KW-0732">Signal</keyword>
<evidence type="ECO:0000313" key="3">
    <source>
        <dbReference type="WBParaSite" id="TMUE_2000008469.1"/>
    </source>
</evidence>
<protein>
    <submittedName>
        <fullName evidence="3">Cystatin domain-containing protein</fullName>
    </submittedName>
</protein>
<proteinExistence type="predicted"/>
<dbReference type="WBParaSite" id="TMUE_2000008469.1">
    <property type="protein sequence ID" value="TMUE_2000008469.1"/>
    <property type="gene ID" value="WBGene00285957"/>
</dbReference>
<sequence>MGFGIAAKALLFGCTVLLIAIYGKHDTRTGSSRQNITEIAIDALYTYNVQNETENYWRALTVKTEDVARGEILIGIYAKETSCTKKRKVTRVDVYTSTCPLLIRGTTYMCYVLYNALRHTFDADVTLCEEMSEEQEKRSSTDTFQTWRESVNRTSYNEIRKRSAENDSSSKYRSQGIDMSDFATNRCMAQLALFASQP</sequence>
<accession>A0A5S6QMS5</accession>